<dbReference type="AlphaFoldDB" id="N1Q4E3"/>
<name>N1Q4E3_DOTSN</name>
<reference evidence="2" key="1">
    <citation type="journal article" date="2012" name="PLoS Genet.">
        <title>The genomes of the fungal plant pathogens Cladosporium fulvum and Dothistroma septosporum reveal adaptation to different hosts and lifestyles but also signatures of common ancestry.</title>
        <authorList>
            <person name="de Wit P.J.G.M."/>
            <person name="van der Burgt A."/>
            <person name="Oekmen B."/>
            <person name="Stergiopoulos I."/>
            <person name="Abd-Elsalam K.A."/>
            <person name="Aerts A.L."/>
            <person name="Bahkali A.H."/>
            <person name="Beenen H.G."/>
            <person name="Chettri P."/>
            <person name="Cox M.P."/>
            <person name="Datema E."/>
            <person name="de Vries R.P."/>
            <person name="Dhillon B."/>
            <person name="Ganley A.R."/>
            <person name="Griffiths S.A."/>
            <person name="Guo Y."/>
            <person name="Hamelin R.C."/>
            <person name="Henrissat B."/>
            <person name="Kabir M.S."/>
            <person name="Jashni M.K."/>
            <person name="Kema G."/>
            <person name="Klaubauf S."/>
            <person name="Lapidus A."/>
            <person name="Levasseur A."/>
            <person name="Lindquist E."/>
            <person name="Mehrabi R."/>
            <person name="Ohm R.A."/>
            <person name="Owen T.J."/>
            <person name="Salamov A."/>
            <person name="Schwelm A."/>
            <person name="Schijlen E."/>
            <person name="Sun H."/>
            <person name="van den Burg H.A."/>
            <person name="van Ham R.C.H.J."/>
            <person name="Zhang S."/>
            <person name="Goodwin S.B."/>
            <person name="Grigoriev I.V."/>
            <person name="Collemare J."/>
            <person name="Bradshaw R.E."/>
        </authorList>
    </citation>
    <scope>NUCLEOTIDE SEQUENCE [LARGE SCALE GENOMIC DNA]</scope>
    <source>
        <strain evidence="2">NZE10 / CBS 128990</strain>
    </source>
</reference>
<keyword evidence="2" id="KW-1185">Reference proteome</keyword>
<proteinExistence type="predicted"/>
<gene>
    <name evidence="1" type="ORF">DOTSEDRAFT_20554</name>
</gene>
<accession>N1Q4E3</accession>
<evidence type="ECO:0000313" key="2">
    <source>
        <dbReference type="Proteomes" id="UP000016933"/>
    </source>
</evidence>
<dbReference type="Proteomes" id="UP000016933">
    <property type="component" value="Unassembled WGS sequence"/>
</dbReference>
<organism evidence="1 2">
    <name type="scientific">Dothistroma septosporum (strain NZE10 / CBS 128990)</name>
    <name type="common">Red band needle blight fungus</name>
    <name type="synonym">Mycosphaerella pini</name>
    <dbReference type="NCBI Taxonomy" id="675120"/>
    <lineage>
        <taxon>Eukaryota</taxon>
        <taxon>Fungi</taxon>
        <taxon>Dikarya</taxon>
        <taxon>Ascomycota</taxon>
        <taxon>Pezizomycotina</taxon>
        <taxon>Dothideomycetes</taxon>
        <taxon>Dothideomycetidae</taxon>
        <taxon>Mycosphaerellales</taxon>
        <taxon>Mycosphaerellaceae</taxon>
        <taxon>Dothistroma</taxon>
    </lineage>
</organism>
<sequence>MTVGLACELEDELVEDDIFCSEIGDADWRLLDEEDFWLVEKESLLAEVDEAERWLVNEGDVLLGKKKTVPVEAVDVDDCLVKDDEGALLEVEDVKGLVEDGECALLEDLDGMLDNKAELSFMRELEVELVISTALELVFAGSLCVADAIALAVELDMSDVLDLMGSVDELAFVDALRPLDRLVDIGKLVISLSGRDVGKVTGNAASGVLLVVPEELGVVCDVTAPVETAGAESVVPVLKLLSSVAKVLVELIALICVPANVKLVECATGSVVLVG</sequence>
<dbReference type="EMBL" id="KB446535">
    <property type="protein sequence ID" value="EME50173.1"/>
    <property type="molecule type" value="Genomic_DNA"/>
</dbReference>
<evidence type="ECO:0000313" key="1">
    <source>
        <dbReference type="EMBL" id="EME50173.1"/>
    </source>
</evidence>
<reference evidence="1 2" key="2">
    <citation type="journal article" date="2012" name="PLoS Pathog.">
        <title>Diverse lifestyles and strategies of plant pathogenesis encoded in the genomes of eighteen Dothideomycetes fungi.</title>
        <authorList>
            <person name="Ohm R.A."/>
            <person name="Feau N."/>
            <person name="Henrissat B."/>
            <person name="Schoch C.L."/>
            <person name="Horwitz B.A."/>
            <person name="Barry K.W."/>
            <person name="Condon B.J."/>
            <person name="Copeland A.C."/>
            <person name="Dhillon B."/>
            <person name="Glaser F."/>
            <person name="Hesse C.N."/>
            <person name="Kosti I."/>
            <person name="LaButti K."/>
            <person name="Lindquist E.A."/>
            <person name="Lucas S."/>
            <person name="Salamov A.A."/>
            <person name="Bradshaw R.E."/>
            <person name="Ciuffetti L."/>
            <person name="Hamelin R.C."/>
            <person name="Kema G.H.J."/>
            <person name="Lawrence C."/>
            <person name="Scott J.A."/>
            <person name="Spatafora J.W."/>
            <person name="Turgeon B.G."/>
            <person name="de Wit P.J.G.M."/>
            <person name="Zhong S."/>
            <person name="Goodwin S.B."/>
            <person name="Grigoriev I.V."/>
        </authorList>
    </citation>
    <scope>NUCLEOTIDE SEQUENCE [LARGE SCALE GENOMIC DNA]</scope>
    <source>
        <strain evidence="2">NZE10 / CBS 128990</strain>
    </source>
</reference>
<dbReference type="HOGENOM" id="CLU_1012025_0_0_1"/>
<protein>
    <submittedName>
        <fullName evidence="1">Uncharacterized protein</fullName>
    </submittedName>
</protein>